<evidence type="ECO:0000313" key="3">
    <source>
        <dbReference type="EMBL" id="QDS98040.1"/>
    </source>
</evidence>
<evidence type="ECO:0000256" key="1">
    <source>
        <dbReference type="SAM" id="MobiDB-lite"/>
    </source>
</evidence>
<sequence precursor="true">MNRVVTIAAALVFAVVTFAVTGTEAEAGLFGNRKSNNCCEPVCCTPDPCCKPSRRELRKARKACKKACEPTCCEPAPTCCPAPEPVCCAAPEPQPCCAPAPKPCCAPAPACGCASAAPACGCASAAPSCGCASAAPACGCASADQGPVMMQTSTTVQAGCGCSGGTVVPVEAAPVQESAPEAPEAPASDETT</sequence>
<name>A0A517MT29_9BACT</name>
<reference evidence="3 4" key="1">
    <citation type="submission" date="2019-02" db="EMBL/GenBank/DDBJ databases">
        <title>Deep-cultivation of Planctomycetes and their phenomic and genomic characterization uncovers novel biology.</title>
        <authorList>
            <person name="Wiegand S."/>
            <person name="Jogler M."/>
            <person name="Boedeker C."/>
            <person name="Pinto D."/>
            <person name="Vollmers J."/>
            <person name="Rivas-Marin E."/>
            <person name="Kohn T."/>
            <person name="Peeters S.H."/>
            <person name="Heuer A."/>
            <person name="Rast P."/>
            <person name="Oberbeckmann S."/>
            <person name="Bunk B."/>
            <person name="Jeske O."/>
            <person name="Meyerdierks A."/>
            <person name="Storesund J.E."/>
            <person name="Kallscheuer N."/>
            <person name="Luecker S."/>
            <person name="Lage O.M."/>
            <person name="Pohl T."/>
            <person name="Merkel B.J."/>
            <person name="Hornburger P."/>
            <person name="Mueller R.-W."/>
            <person name="Bruemmer F."/>
            <person name="Labrenz M."/>
            <person name="Spormann A.M."/>
            <person name="Op den Camp H."/>
            <person name="Overmann J."/>
            <person name="Amann R."/>
            <person name="Jetten M.S.M."/>
            <person name="Mascher T."/>
            <person name="Medema M.H."/>
            <person name="Devos D.P."/>
            <person name="Kaster A.-K."/>
            <person name="Ovreas L."/>
            <person name="Rohde M."/>
            <person name="Galperin M.Y."/>
            <person name="Jogler C."/>
        </authorList>
    </citation>
    <scope>NUCLEOTIDE SEQUENCE [LARGE SCALE GENOMIC DNA]</scope>
    <source>
        <strain evidence="3 4">HG15A2</strain>
    </source>
</reference>
<dbReference type="AlphaFoldDB" id="A0A517MT29"/>
<accession>A0A517MT29</accession>
<keyword evidence="2" id="KW-0732">Signal</keyword>
<feature type="region of interest" description="Disordered" evidence="1">
    <location>
        <begin position="173"/>
        <end position="192"/>
    </location>
</feature>
<dbReference type="KEGG" id="amob:HG15A2_13100"/>
<proteinExistence type="predicted"/>
<dbReference type="Proteomes" id="UP000319852">
    <property type="component" value="Chromosome"/>
</dbReference>
<keyword evidence="4" id="KW-1185">Reference proteome</keyword>
<feature type="chain" id="PRO_5021973897" evidence="2">
    <location>
        <begin position="20"/>
        <end position="192"/>
    </location>
</feature>
<feature type="signal peptide" evidence="2">
    <location>
        <begin position="1"/>
        <end position="19"/>
    </location>
</feature>
<dbReference type="EMBL" id="CP036263">
    <property type="protein sequence ID" value="QDS98040.1"/>
    <property type="molecule type" value="Genomic_DNA"/>
</dbReference>
<evidence type="ECO:0000313" key="4">
    <source>
        <dbReference type="Proteomes" id="UP000319852"/>
    </source>
</evidence>
<feature type="compositionally biased region" description="Low complexity" evidence="1">
    <location>
        <begin position="173"/>
        <end position="186"/>
    </location>
</feature>
<gene>
    <name evidence="3" type="ORF">HG15A2_13100</name>
</gene>
<organism evidence="3 4">
    <name type="scientific">Adhaeretor mobilis</name>
    <dbReference type="NCBI Taxonomy" id="1930276"/>
    <lineage>
        <taxon>Bacteria</taxon>
        <taxon>Pseudomonadati</taxon>
        <taxon>Planctomycetota</taxon>
        <taxon>Planctomycetia</taxon>
        <taxon>Pirellulales</taxon>
        <taxon>Lacipirellulaceae</taxon>
        <taxon>Adhaeretor</taxon>
    </lineage>
</organism>
<protein>
    <submittedName>
        <fullName evidence="3">Uncharacterized protein</fullName>
    </submittedName>
</protein>
<evidence type="ECO:0000256" key="2">
    <source>
        <dbReference type="SAM" id="SignalP"/>
    </source>
</evidence>